<dbReference type="GO" id="GO:0006508">
    <property type="term" value="P:proteolysis"/>
    <property type="evidence" value="ECO:0007669"/>
    <property type="project" value="UniProtKB-KW"/>
</dbReference>
<evidence type="ECO:0000256" key="3">
    <source>
        <dbReference type="ARBA" id="ARBA00022801"/>
    </source>
</evidence>
<name>A0A091NBT5_APAVI</name>
<feature type="non-terminal residue" evidence="5">
    <location>
        <position position="1"/>
    </location>
</feature>
<evidence type="ECO:0000256" key="2">
    <source>
        <dbReference type="ARBA" id="ARBA00022750"/>
    </source>
</evidence>
<keyword evidence="3" id="KW-0378">Hydrolase</keyword>
<protein>
    <recommendedName>
        <fullName evidence="4">Peptidase A2 domain-containing protein</fullName>
    </recommendedName>
</protein>
<dbReference type="InterPro" id="IPR001969">
    <property type="entry name" value="Aspartic_peptidase_AS"/>
</dbReference>
<evidence type="ECO:0000256" key="1">
    <source>
        <dbReference type="ARBA" id="ARBA00022670"/>
    </source>
</evidence>
<organism evidence="5 6">
    <name type="scientific">Apaloderma vittatum</name>
    <name type="common">Bar-tailed trogon</name>
    <dbReference type="NCBI Taxonomy" id="57397"/>
    <lineage>
        <taxon>Eukaryota</taxon>
        <taxon>Metazoa</taxon>
        <taxon>Chordata</taxon>
        <taxon>Craniata</taxon>
        <taxon>Vertebrata</taxon>
        <taxon>Euteleostomi</taxon>
        <taxon>Archelosauria</taxon>
        <taxon>Archosauria</taxon>
        <taxon>Dinosauria</taxon>
        <taxon>Saurischia</taxon>
        <taxon>Theropoda</taxon>
        <taxon>Coelurosauria</taxon>
        <taxon>Aves</taxon>
        <taxon>Neognathae</taxon>
        <taxon>Neoaves</taxon>
        <taxon>Telluraves</taxon>
        <taxon>Coraciimorphae</taxon>
        <taxon>Trogoniformes</taxon>
        <taxon>Trogonidae</taxon>
        <taxon>Apaloderma</taxon>
    </lineage>
</organism>
<evidence type="ECO:0000259" key="4">
    <source>
        <dbReference type="PROSITE" id="PS50175"/>
    </source>
</evidence>
<gene>
    <name evidence="5" type="ORF">N311_11419</name>
</gene>
<dbReference type="PROSITE" id="PS00141">
    <property type="entry name" value="ASP_PROTEASE"/>
    <property type="match status" value="1"/>
</dbReference>
<dbReference type="GO" id="GO:0004190">
    <property type="term" value="F:aspartic-type endopeptidase activity"/>
    <property type="evidence" value="ECO:0007669"/>
    <property type="project" value="UniProtKB-KW"/>
</dbReference>
<feature type="non-terminal residue" evidence="5">
    <location>
        <position position="159"/>
    </location>
</feature>
<dbReference type="InterPro" id="IPR033704">
    <property type="entry name" value="dUTPase_trimeric"/>
</dbReference>
<dbReference type="InterPro" id="IPR029054">
    <property type="entry name" value="dUTPase-like"/>
</dbReference>
<reference evidence="5 6" key="1">
    <citation type="submission" date="2014-04" db="EMBL/GenBank/DDBJ databases">
        <title>Genome evolution of avian class.</title>
        <authorList>
            <person name="Zhang G."/>
            <person name="Li C."/>
        </authorList>
    </citation>
    <scope>NUCLEOTIDE SEQUENCE [LARGE SCALE GENOMIC DNA]</scope>
    <source>
        <strain evidence="5">BGI_N311</strain>
    </source>
</reference>
<accession>A0A091NBT5</accession>
<dbReference type="Gene3D" id="2.70.40.10">
    <property type="match status" value="1"/>
</dbReference>
<feature type="domain" description="Peptidase A2" evidence="4">
    <location>
        <begin position="145"/>
        <end position="159"/>
    </location>
</feature>
<dbReference type="CDD" id="cd07557">
    <property type="entry name" value="trimeric_dUTPase"/>
    <property type="match status" value="1"/>
</dbReference>
<dbReference type="InterPro" id="IPR001995">
    <property type="entry name" value="Peptidase_A2_cat"/>
</dbReference>
<dbReference type="PROSITE" id="PS50175">
    <property type="entry name" value="ASP_PROT_RETROV"/>
    <property type="match status" value="1"/>
</dbReference>
<evidence type="ECO:0000313" key="6">
    <source>
        <dbReference type="Proteomes" id="UP000054244"/>
    </source>
</evidence>
<dbReference type="PANTHER" id="PTHR19422">
    <property type="entry name" value="GAG RETROVIRAL POLYPROTEIN"/>
    <property type="match status" value="1"/>
</dbReference>
<keyword evidence="6" id="KW-1185">Reference proteome</keyword>
<proteinExistence type="predicted"/>
<dbReference type="SUPFAM" id="SSF51283">
    <property type="entry name" value="dUTPase-like"/>
    <property type="match status" value="1"/>
</dbReference>
<dbReference type="PANTHER" id="PTHR19422:SF123">
    <property type="entry name" value="RT1 CLASS I, LOCUS CE15"/>
    <property type="match status" value="1"/>
</dbReference>
<evidence type="ECO:0000313" key="5">
    <source>
        <dbReference type="EMBL" id="KFP86542.1"/>
    </source>
</evidence>
<sequence>GSLGLDLEAAIDVIFLTTHPQKIPTGVKGPIVVGGQTVGALLIGRSSASMMGLFVLTGVIDADYTGEIIIMAYTPFPPVRVSKGQRLAQLVPLPQLTGGMQPMQADPREDRGFGSTRGLALLTLDLTTRPKVNVDLNYCGETCRLHGLLDTGADSCIIA</sequence>
<keyword evidence="1" id="KW-0645">Protease</keyword>
<dbReference type="Proteomes" id="UP000054244">
    <property type="component" value="Unassembled WGS sequence"/>
</dbReference>
<dbReference type="AlphaFoldDB" id="A0A091NBT5"/>
<dbReference type="InterPro" id="IPR036157">
    <property type="entry name" value="dUTPase-like_sf"/>
</dbReference>
<dbReference type="Pfam" id="PF00692">
    <property type="entry name" value="dUTPase"/>
    <property type="match status" value="1"/>
</dbReference>
<dbReference type="InterPro" id="IPR051592">
    <property type="entry name" value="HERV-K_Pro_peptidase_A2"/>
</dbReference>
<dbReference type="EMBL" id="KL379833">
    <property type="protein sequence ID" value="KFP86542.1"/>
    <property type="molecule type" value="Genomic_DNA"/>
</dbReference>
<keyword evidence="2" id="KW-0064">Aspartyl protease</keyword>